<evidence type="ECO:0000313" key="3">
    <source>
        <dbReference type="EMBL" id="GIL95268.1"/>
    </source>
</evidence>
<evidence type="ECO:0000313" key="4">
    <source>
        <dbReference type="Proteomes" id="UP000722791"/>
    </source>
</evidence>
<sequence>MLQSHFNLSFIQKSSTLGASKSNRASSVRTKSLQVLAQKDDRNGESPVDWDGAWSSFQRQLRSQVEVKSTTNGRRTTGGRAEPRRSPPPRRVLSSSSQGGWGGQEGERIRRAERVLVDLWSNADFLKAGTAASIILLVVFVLIIGPPPPDGRCSLYWC</sequence>
<evidence type="ECO:0000313" key="2">
    <source>
        <dbReference type="EMBL" id="GIL81709.1"/>
    </source>
</evidence>
<gene>
    <name evidence="2" type="ORF">Vretifemale_10725</name>
    <name evidence="3" type="ORF">Vretimale_1346</name>
</gene>
<dbReference type="Proteomes" id="UP000747110">
    <property type="component" value="Unassembled WGS sequence"/>
</dbReference>
<feature type="compositionally biased region" description="Polar residues" evidence="1">
    <location>
        <begin position="17"/>
        <end position="35"/>
    </location>
</feature>
<dbReference type="EMBL" id="BNCQ01000002">
    <property type="protein sequence ID" value="GIL95268.1"/>
    <property type="molecule type" value="Genomic_DNA"/>
</dbReference>
<dbReference type="OrthoDB" id="544615at2759"/>
<protein>
    <submittedName>
        <fullName evidence="3">Uncharacterized protein</fullName>
    </submittedName>
</protein>
<feature type="compositionally biased region" description="Polar residues" evidence="1">
    <location>
        <begin position="55"/>
        <end position="69"/>
    </location>
</feature>
<reference evidence="3" key="1">
    <citation type="journal article" date="2021" name="Proc. Natl. Acad. Sci. U.S.A.">
        <title>Three genomes in the algal genus Volvox reveal the fate of a haploid sex-determining region after a transition to homothallism.</title>
        <authorList>
            <person name="Yamamoto K."/>
            <person name="Hamaji T."/>
            <person name="Kawai-Toyooka H."/>
            <person name="Matsuzaki R."/>
            <person name="Takahashi F."/>
            <person name="Nishimura Y."/>
            <person name="Kawachi M."/>
            <person name="Noguchi H."/>
            <person name="Minakuchi Y."/>
            <person name="Umen J.G."/>
            <person name="Toyoda A."/>
            <person name="Nozaki H."/>
        </authorList>
    </citation>
    <scope>NUCLEOTIDE SEQUENCE</scope>
    <source>
        <strain evidence="3">NIES-3785</strain>
        <strain evidence="2">NIES-3786</strain>
    </source>
</reference>
<evidence type="ECO:0000256" key="1">
    <source>
        <dbReference type="SAM" id="MobiDB-lite"/>
    </source>
</evidence>
<feature type="region of interest" description="Disordered" evidence="1">
    <location>
        <begin position="17"/>
        <end position="106"/>
    </location>
</feature>
<evidence type="ECO:0000313" key="5">
    <source>
        <dbReference type="Proteomes" id="UP000747110"/>
    </source>
</evidence>
<feature type="compositionally biased region" description="Low complexity" evidence="1">
    <location>
        <begin position="70"/>
        <end position="80"/>
    </location>
</feature>
<dbReference type="Proteomes" id="UP000722791">
    <property type="component" value="Unassembled WGS sequence"/>
</dbReference>
<proteinExistence type="predicted"/>
<dbReference type="AlphaFoldDB" id="A0A8J4FZ88"/>
<accession>A0A8J4FZ88</accession>
<name>A0A8J4FZ88_9CHLO</name>
<keyword evidence="5" id="KW-1185">Reference proteome</keyword>
<dbReference type="EMBL" id="BNCP01000022">
    <property type="protein sequence ID" value="GIL81709.1"/>
    <property type="molecule type" value="Genomic_DNA"/>
</dbReference>
<comment type="caution">
    <text evidence="3">The sequence shown here is derived from an EMBL/GenBank/DDBJ whole genome shotgun (WGS) entry which is preliminary data.</text>
</comment>
<organism evidence="3 4">
    <name type="scientific">Volvox reticuliferus</name>
    <dbReference type="NCBI Taxonomy" id="1737510"/>
    <lineage>
        <taxon>Eukaryota</taxon>
        <taxon>Viridiplantae</taxon>
        <taxon>Chlorophyta</taxon>
        <taxon>core chlorophytes</taxon>
        <taxon>Chlorophyceae</taxon>
        <taxon>CS clade</taxon>
        <taxon>Chlamydomonadales</taxon>
        <taxon>Volvocaceae</taxon>
        <taxon>Volvox</taxon>
    </lineage>
</organism>